<comment type="caution">
    <text evidence="2">The sequence shown here is derived from an EMBL/GenBank/DDBJ whole genome shotgun (WGS) entry which is preliminary data.</text>
</comment>
<evidence type="ECO:0000313" key="2">
    <source>
        <dbReference type="EMBL" id="RBP51611.1"/>
    </source>
</evidence>
<dbReference type="InParanoid" id="A0A395JLM2"/>
<name>A0A395JLM2_9GAMM</name>
<protein>
    <submittedName>
        <fullName evidence="2">Uncharacterized protein</fullName>
    </submittedName>
</protein>
<evidence type="ECO:0000313" key="3">
    <source>
        <dbReference type="Proteomes" id="UP000253083"/>
    </source>
</evidence>
<sequence>MTIKYAMKVILASILLSTLISTAANAAFPNDFSDVTWIDPNVSGWSQTSQISVNVSGSRLIINDTKRNVWPARYHNTLRNSCCNRSLWIFIKYEGRWYATTFEYMRYGQTDKNIEAVNGQQIKRAPFLRPGFEWKPAKGEVYGFMTSGMARFNLLDNNVAERSNVALYRWEEGPTNNINFEEVPRGPDGRPIDDVVVPEEPEEPEVCVEPEPPVPENRLHTYSGTANATIAITGGGSGTSDFTEPMSILLNDDRTMLFTVDDESFNTTVQSNGSFSGQYTFDIGGVGTCIVVIDVVGTVVGKNAAGTASGSKSCGVFSATLNATFLATSPTAPSYLDERAPLPAPRKMCVPPLSPMVNLLLTEDD</sequence>
<gene>
    <name evidence="2" type="ORF">DFR28_1021041</name>
</gene>
<dbReference type="EMBL" id="QNRT01000002">
    <property type="protein sequence ID" value="RBP51611.1"/>
    <property type="molecule type" value="Genomic_DNA"/>
</dbReference>
<dbReference type="RefSeq" id="WP_147251001.1">
    <property type="nucleotide sequence ID" value="NZ_QNRT01000002.1"/>
</dbReference>
<accession>A0A395JLM2</accession>
<organism evidence="2 3">
    <name type="scientific">Arenicella xantha</name>
    <dbReference type="NCBI Taxonomy" id="644221"/>
    <lineage>
        <taxon>Bacteria</taxon>
        <taxon>Pseudomonadati</taxon>
        <taxon>Pseudomonadota</taxon>
        <taxon>Gammaproteobacteria</taxon>
        <taxon>Arenicellales</taxon>
        <taxon>Arenicellaceae</taxon>
        <taxon>Arenicella</taxon>
    </lineage>
</organism>
<dbReference type="Proteomes" id="UP000253083">
    <property type="component" value="Unassembled WGS sequence"/>
</dbReference>
<keyword evidence="1" id="KW-0732">Signal</keyword>
<evidence type="ECO:0000256" key="1">
    <source>
        <dbReference type="SAM" id="SignalP"/>
    </source>
</evidence>
<proteinExistence type="predicted"/>
<feature type="chain" id="PRO_5017226511" evidence="1">
    <location>
        <begin position="27"/>
        <end position="365"/>
    </location>
</feature>
<dbReference type="AlphaFoldDB" id="A0A395JLM2"/>
<keyword evidence="3" id="KW-1185">Reference proteome</keyword>
<feature type="signal peptide" evidence="1">
    <location>
        <begin position="1"/>
        <end position="26"/>
    </location>
</feature>
<reference evidence="2 3" key="1">
    <citation type="submission" date="2018-06" db="EMBL/GenBank/DDBJ databases">
        <title>Genomic Encyclopedia of Type Strains, Phase IV (KMG-IV): sequencing the most valuable type-strain genomes for metagenomic binning, comparative biology and taxonomic classification.</title>
        <authorList>
            <person name="Goeker M."/>
        </authorList>
    </citation>
    <scope>NUCLEOTIDE SEQUENCE [LARGE SCALE GENOMIC DNA]</scope>
    <source>
        <strain evidence="2 3">DSM 24032</strain>
    </source>
</reference>